<evidence type="ECO:0000256" key="2">
    <source>
        <dbReference type="SAM" id="Phobius"/>
    </source>
</evidence>
<comment type="caution">
    <text evidence="3">The sequence shown here is derived from an EMBL/GenBank/DDBJ whole genome shotgun (WGS) entry which is preliminary data.</text>
</comment>
<dbReference type="PANTHER" id="PTHR11319">
    <property type="entry name" value="G PROTEIN-COUPLED RECEPTOR-RELATED"/>
    <property type="match status" value="1"/>
</dbReference>
<accession>A0A0V0QSE8</accession>
<dbReference type="PANTHER" id="PTHR11319:SF35">
    <property type="entry name" value="OUTER MEMBRANE PROTEIN PMPC-RELATED"/>
    <property type="match status" value="1"/>
</dbReference>
<dbReference type="InParanoid" id="A0A0V0QSE8"/>
<feature type="region of interest" description="Disordered" evidence="1">
    <location>
        <begin position="208"/>
        <end position="323"/>
    </location>
</feature>
<feature type="compositionally biased region" description="Polar residues" evidence="1">
    <location>
        <begin position="134"/>
        <end position="152"/>
    </location>
</feature>
<reference evidence="3 4" key="1">
    <citation type="journal article" date="2015" name="Sci. Rep.">
        <title>Genome of the facultative scuticociliatosis pathogen Pseudocohnilembus persalinus provides insight into its virulence through horizontal gene transfer.</title>
        <authorList>
            <person name="Xiong J."/>
            <person name="Wang G."/>
            <person name="Cheng J."/>
            <person name="Tian M."/>
            <person name="Pan X."/>
            <person name="Warren A."/>
            <person name="Jiang C."/>
            <person name="Yuan D."/>
            <person name="Miao W."/>
        </authorList>
    </citation>
    <scope>NUCLEOTIDE SEQUENCE [LARGE SCALE GENOMIC DNA]</scope>
    <source>
        <strain evidence="3">36N120E</strain>
    </source>
</reference>
<keyword evidence="2" id="KW-0472">Membrane</keyword>
<protein>
    <submittedName>
        <fullName evidence="3">Pectin lyase fold/virulence factor</fullName>
    </submittedName>
</protein>
<dbReference type="EMBL" id="LDAU01000110">
    <property type="protein sequence ID" value="KRX04928.1"/>
    <property type="molecule type" value="Genomic_DNA"/>
</dbReference>
<feature type="transmembrane region" description="Helical" evidence="2">
    <location>
        <begin position="1159"/>
        <end position="1182"/>
    </location>
</feature>
<feature type="transmembrane region" description="Helical" evidence="2">
    <location>
        <begin position="1069"/>
        <end position="1092"/>
    </location>
</feature>
<feature type="region of interest" description="Disordered" evidence="1">
    <location>
        <begin position="1"/>
        <end position="191"/>
    </location>
</feature>
<feature type="transmembrane region" description="Helical" evidence="2">
    <location>
        <begin position="996"/>
        <end position="1015"/>
    </location>
</feature>
<dbReference type="InterPro" id="IPR011050">
    <property type="entry name" value="Pectin_lyase_fold/virulence"/>
</dbReference>
<sequence length="1792" mass="210501">MKLKQREQEKKQEKIKGINGWDNELSESDYEGDNSSDQEQMFAKKKKNKKPYINQERMKNIQESEPSLNQDITLQEAMDDSNQQDSKCQSEQQKERSNHRQQKNSSDYSQYSNQNKSSDQQNTHQEQQSHQQNYRKTSYNKSENQRQISNENTGERKNSYNRNRQQYQKNSKNNYERKNYNNDRNYNQENDDEAINDYENEFDELERKNNQRHPQQGQRSHESHNKNPHYNNNQQQQQNYKKQYNNSKGNYRRSSNEQNKYQKDRNFNNNGRYIKNYNNNEDEDENQKGYNQGSRQNQNQNKKPNNYRNNYERDYNNDRKRDFQQSNVKYVQSNYQYSLDYSNINYLIPCNQETKQIITDNSVDLGQPFKQDNSYIDINSIECSFYTLNQNYTFDVYLVYFDEQTDFVCDLQLFNFYGSFCDDSILFNILFTTLQVSSSDYSSLVVGKDDMDRNLILDENFNFYLQDIQQVKAYNLKFYQSTLLSIYFHTMDNIYFEKMQFVNITDAVSSFVQIYGAQDLYLKNVLFENNYQIESKATRTFLKIQDINNFTVEEGQVLNNNGAGGGIFSIKQVSNQITFDQLQVINCQSIFQGGAFYIYDAEDIKISNSDFNNNTLEINEQLEVFQKLSEQNSISSINSLESLDFNSNGGAIFLQQIQSIKISDSTFQNNYAPYKGGAISIKDNFNLTVDNCNFDNNTNYFYSSLDRAKKIYSEVVLSQGGSIYYYQKDNEFQLQNQNYNIYVNITNTKFKNGISSSGAGMMILNSLQNQNKQQQIILKLDNLNFSNNLADLGPSLRILGQFSNIQDDFYKKFPDIVYNGNEGQLDDTNVYFNYYYNEYPPYLDDQIYDYNVCLKGFYQNDRKQVQCDTCPEFCDCPGGYANFYPLEGYWRKDSLSELIFQCFLDNEGHQLCQGNDICHEGYQGIKCQNCDLKDGFRKGTNEICQKCSEGGKKGWYLFFVFIMILLIIGIFIYMVNLRTRALIIQKILRTLFDYSINELSNVSGIIKIFIVYQSFNVILTTDTNYITRSDHEFKSFFGNPQKIMMKAISCFIEIQSQDDYQKVVNLSFIYTQLIFLGITLSIFVYEISLYFFGIIKEKSTLLAYLFNSALIIQFYFHPGNFFYSIRFLLCDDTGGVTYTVADSNINCSGEYFRRSVMPFHLLFLLVVGFIAPVSYGLIVINSQKEIFRSYDTQISTVLLVIDRILTIGYLLYTVYLILKDQEQFWLIQLQKLPFVGKFYKKKLKNMMKAKMIWKGIRKSLNKTSRQHKNRNDLSQYKHDFLYNIKKYFNPSIQIIKIQNLNKKNKLSILQHHEKQIPNSSSMMPQASINNKNLSQSFLPHSISPQQIKFNSNPALLGFSAINLINSELKQSRFTDEKEPNSGNNTSMKIIQQKTIERKNTDDQNKSIIKQSQAVNFNQNSSYHITEEIDSSSQSDQRFMEFNAINNQSKSFIRQCNGDDNQEVQFSVFQDQINSKVYLKNQNDDPEHNKKFQTYDFENYNNNYRDEVLSQNQQDTTNIQNDSSQQIQQKQQNENNIINLSENKTKVKNNNDLYLRPSKKSQYGQILANGSDQNKKSEENTLIIQKNQSNNDDNSQKINQNDQNSKINQFLNPLKQVADPKIGQDQNGDKNKTNILGEENKKQSRANMFKNMLTKTKVYIPEKYSAIPHYQKIEKKDPHDYQLRGKEELMQEWETNPPNNINITFIFQQYNDAAYEVSDRNRRVSCDFDIGSLGLSKLQKDRMKILLGPRYKGKDQVRISVEQYPEMEQNYVKLTDMLKQAYWESKRAPLNKY</sequence>
<feature type="compositionally biased region" description="Low complexity" evidence="1">
    <location>
        <begin position="103"/>
        <end position="132"/>
    </location>
</feature>
<proteinExistence type="predicted"/>
<feature type="compositionally biased region" description="Polar residues" evidence="1">
    <location>
        <begin position="80"/>
        <end position="91"/>
    </location>
</feature>
<keyword evidence="4" id="KW-1185">Reference proteome</keyword>
<organism evidence="3 4">
    <name type="scientific">Pseudocohnilembus persalinus</name>
    <name type="common">Ciliate</name>
    <dbReference type="NCBI Taxonomy" id="266149"/>
    <lineage>
        <taxon>Eukaryota</taxon>
        <taxon>Sar</taxon>
        <taxon>Alveolata</taxon>
        <taxon>Ciliophora</taxon>
        <taxon>Intramacronucleata</taxon>
        <taxon>Oligohymenophorea</taxon>
        <taxon>Scuticociliatia</taxon>
        <taxon>Philasterida</taxon>
        <taxon>Pseudocohnilembidae</taxon>
        <taxon>Pseudocohnilembus</taxon>
    </lineage>
</organism>
<feature type="compositionally biased region" description="Acidic residues" evidence="1">
    <location>
        <begin position="24"/>
        <end position="36"/>
    </location>
</feature>
<dbReference type="Proteomes" id="UP000054937">
    <property type="component" value="Unassembled WGS sequence"/>
</dbReference>
<keyword evidence="2" id="KW-0812">Transmembrane</keyword>
<feature type="compositionally biased region" description="Polar residues" evidence="1">
    <location>
        <begin position="63"/>
        <end position="73"/>
    </location>
</feature>
<feature type="compositionally biased region" description="Basic and acidic residues" evidence="1">
    <location>
        <begin position="1"/>
        <end position="16"/>
    </location>
</feature>
<keyword evidence="2" id="KW-1133">Transmembrane helix</keyword>
<dbReference type="GO" id="GO:0016829">
    <property type="term" value="F:lyase activity"/>
    <property type="evidence" value="ECO:0007669"/>
    <property type="project" value="UniProtKB-KW"/>
</dbReference>
<feature type="compositionally biased region" description="Low complexity" evidence="1">
    <location>
        <begin position="295"/>
        <end position="309"/>
    </location>
</feature>
<feature type="transmembrane region" description="Helical" evidence="2">
    <location>
        <begin position="1194"/>
        <end position="1218"/>
    </location>
</feature>
<dbReference type="SUPFAM" id="SSF51126">
    <property type="entry name" value="Pectin lyase-like"/>
    <property type="match status" value="1"/>
</dbReference>
<evidence type="ECO:0000313" key="3">
    <source>
        <dbReference type="EMBL" id="KRX04928.1"/>
    </source>
</evidence>
<feature type="transmembrane region" description="Helical" evidence="2">
    <location>
        <begin position="1099"/>
        <end position="1116"/>
    </location>
</feature>
<keyword evidence="3" id="KW-0456">Lyase</keyword>
<feature type="compositionally biased region" description="Low complexity" evidence="1">
    <location>
        <begin position="228"/>
        <end position="249"/>
    </location>
</feature>
<dbReference type="OrthoDB" id="283424at2759"/>
<gene>
    <name evidence="3" type="ORF">PPERSA_06562</name>
</gene>
<evidence type="ECO:0000313" key="4">
    <source>
        <dbReference type="Proteomes" id="UP000054937"/>
    </source>
</evidence>
<evidence type="ECO:0000256" key="1">
    <source>
        <dbReference type="SAM" id="MobiDB-lite"/>
    </source>
</evidence>
<feature type="compositionally biased region" description="Basic and acidic residues" evidence="1">
    <location>
        <begin position="310"/>
        <end position="323"/>
    </location>
</feature>
<feature type="compositionally biased region" description="Low complexity" evidence="1">
    <location>
        <begin position="267"/>
        <end position="279"/>
    </location>
</feature>
<name>A0A0V0QSE8_PSEPJ</name>
<feature type="transmembrane region" description="Helical" evidence="2">
    <location>
        <begin position="954"/>
        <end position="975"/>
    </location>
</feature>